<feature type="signal peptide" evidence="1">
    <location>
        <begin position="1"/>
        <end position="17"/>
    </location>
</feature>
<dbReference type="Pfam" id="PF04351">
    <property type="entry name" value="PilP"/>
    <property type="match status" value="1"/>
</dbReference>
<evidence type="ECO:0000256" key="1">
    <source>
        <dbReference type="SAM" id="SignalP"/>
    </source>
</evidence>
<sequence>MKKAFLFLILLSPFVSAQDPFDKTQRTAQAAIVAQPSSTNCPTHKKILAEEASFQQLKLVGIIQFPENNKAIFSDKNQQVMLIQKEDVVAQERLQIKDISPQQITLFDCMQSQFVYLTF</sequence>
<reference evidence="2 4" key="1">
    <citation type="submission" date="2018-06" db="EMBL/GenBank/DDBJ databases">
        <authorList>
            <consortium name="Pathogen Informatics"/>
            <person name="Doyle S."/>
        </authorList>
    </citation>
    <scope>NUCLEOTIDE SEQUENCE [LARGE SCALE GENOMIC DNA]</scope>
    <source>
        <strain evidence="2 4">NCTC11188</strain>
    </source>
</reference>
<dbReference type="EMBL" id="UGSQ01000003">
    <property type="protein sequence ID" value="SUB28399.1"/>
    <property type="molecule type" value="Genomic_DNA"/>
</dbReference>
<keyword evidence="1" id="KW-0732">Signal</keyword>
<reference evidence="3 5" key="2">
    <citation type="submission" date="2019-03" db="EMBL/GenBank/DDBJ databases">
        <title>Genomic Encyclopedia of Type Strains, Phase IV (KMG-IV): sequencing the most valuable type-strain genomes for metagenomic binning, comparative biology and taxonomic classification.</title>
        <authorList>
            <person name="Goeker M."/>
        </authorList>
    </citation>
    <scope>NUCLEOTIDE SEQUENCE [LARGE SCALE GENOMIC DNA]</scope>
    <source>
        <strain evidence="3 5">DSM 17481</strain>
    </source>
</reference>
<dbReference type="Gene3D" id="2.30.30.830">
    <property type="match status" value="1"/>
</dbReference>
<accession>A0A379AZQ9</accession>
<evidence type="ECO:0000313" key="2">
    <source>
        <dbReference type="EMBL" id="SUB28399.1"/>
    </source>
</evidence>
<feature type="chain" id="PRO_5016912633" evidence="1">
    <location>
        <begin position="18"/>
        <end position="119"/>
    </location>
</feature>
<proteinExistence type="predicted"/>
<dbReference type="InterPro" id="IPR007446">
    <property type="entry name" value="PilP"/>
</dbReference>
<gene>
    <name evidence="2" type="primary">comD</name>
    <name evidence="3" type="ORF">EV689_10375</name>
    <name evidence="2" type="ORF">NCTC11188_02222</name>
</gene>
<protein>
    <submittedName>
        <fullName evidence="3">Pilus assembly protein PilP</fullName>
    </submittedName>
    <submittedName>
        <fullName evidence="2">Protein ComD</fullName>
    </submittedName>
</protein>
<dbReference type="AlphaFoldDB" id="A0A379AZQ9"/>
<dbReference type="RefSeq" id="WP_103853753.1">
    <property type="nucleotide sequence ID" value="NZ_JBLOCT010000013.1"/>
</dbReference>
<organism evidence="2 4">
    <name type="scientific">Avibacterium gallinarum</name>
    <name type="common">Pasteurella gallinarum</name>
    <dbReference type="NCBI Taxonomy" id="755"/>
    <lineage>
        <taxon>Bacteria</taxon>
        <taxon>Pseudomonadati</taxon>
        <taxon>Pseudomonadota</taxon>
        <taxon>Gammaproteobacteria</taxon>
        <taxon>Pasteurellales</taxon>
        <taxon>Pasteurellaceae</taxon>
        <taxon>Avibacterium</taxon>
    </lineage>
</organism>
<keyword evidence="5" id="KW-1185">Reference proteome</keyword>
<evidence type="ECO:0000313" key="4">
    <source>
        <dbReference type="Proteomes" id="UP000255113"/>
    </source>
</evidence>
<dbReference type="EMBL" id="SNXJ01000003">
    <property type="protein sequence ID" value="TDP29157.1"/>
    <property type="molecule type" value="Genomic_DNA"/>
</dbReference>
<evidence type="ECO:0000313" key="5">
    <source>
        <dbReference type="Proteomes" id="UP000294683"/>
    </source>
</evidence>
<dbReference type="Proteomes" id="UP000255113">
    <property type="component" value="Unassembled WGS sequence"/>
</dbReference>
<name>A0A379AZQ9_AVIGA</name>
<evidence type="ECO:0000313" key="3">
    <source>
        <dbReference type="EMBL" id="TDP29157.1"/>
    </source>
</evidence>
<dbReference type="Proteomes" id="UP000294683">
    <property type="component" value="Unassembled WGS sequence"/>
</dbReference>